<organism evidence="1 2">
    <name type="scientific">Vibrio parahaemolyticus</name>
    <dbReference type="NCBI Taxonomy" id="670"/>
    <lineage>
        <taxon>Bacteria</taxon>
        <taxon>Pseudomonadati</taxon>
        <taxon>Pseudomonadota</taxon>
        <taxon>Gammaproteobacteria</taxon>
        <taxon>Vibrionales</taxon>
        <taxon>Vibrionaceae</taxon>
        <taxon>Vibrio</taxon>
    </lineage>
</organism>
<protein>
    <submittedName>
        <fullName evidence="1">2-amino-4-hydroxy-6-hydroxymethyldihydropteridine diphosphokinase</fullName>
    </submittedName>
</protein>
<sequence>MITTYIGVGTNVEREQHVLAAYQELQRLGEKLLV</sequence>
<feature type="non-terminal residue" evidence="1">
    <location>
        <position position="34"/>
    </location>
</feature>
<evidence type="ECO:0000313" key="2">
    <source>
        <dbReference type="Proteomes" id="UP000555836"/>
    </source>
</evidence>
<accession>A0A7Y0S7F3</accession>
<comment type="caution">
    <text evidence="1">The sequence shown here is derived from an EMBL/GenBank/DDBJ whole genome shotgun (WGS) entry which is preliminary data.</text>
</comment>
<dbReference type="Proteomes" id="UP000555836">
    <property type="component" value="Unassembled WGS sequence"/>
</dbReference>
<dbReference type="GO" id="GO:0016301">
    <property type="term" value="F:kinase activity"/>
    <property type="evidence" value="ECO:0007669"/>
    <property type="project" value="UniProtKB-KW"/>
</dbReference>
<reference evidence="1 2" key="1">
    <citation type="submission" date="2020-04" db="EMBL/GenBank/DDBJ databases">
        <title>Whole-genome sequencing of Vibrio spp. from China reveals different genetic environments of blaCTX-M-14 among diverse lineages.</title>
        <authorList>
            <person name="Zheng Z."/>
            <person name="Ye L."/>
            <person name="Chen S."/>
        </authorList>
    </citation>
    <scope>NUCLEOTIDE SEQUENCE [LARGE SCALE GENOMIC DNA]</scope>
    <source>
        <strain evidence="1 2">Vb0574</strain>
    </source>
</reference>
<proteinExistence type="predicted"/>
<dbReference type="AlphaFoldDB" id="A0A7Y0S7F3"/>
<keyword evidence="1" id="KW-0418">Kinase</keyword>
<gene>
    <name evidence="1" type="ORF">HKB21_19310</name>
</gene>
<dbReference type="EMBL" id="JABCLD010001874">
    <property type="protein sequence ID" value="NMU27761.1"/>
    <property type="molecule type" value="Genomic_DNA"/>
</dbReference>
<name>A0A7Y0S7F3_VIBPH</name>
<evidence type="ECO:0000313" key="1">
    <source>
        <dbReference type="EMBL" id="NMU27761.1"/>
    </source>
</evidence>
<keyword evidence="1" id="KW-0808">Transferase</keyword>